<reference evidence="2 3" key="1">
    <citation type="journal article" date="2018" name="BMC Genomics">
        <title>The genome of Naegleria lovaniensis, the basis for a comparative approach to unravel pathogenicity factors of the human pathogenic amoeba N. fowleri.</title>
        <authorList>
            <person name="Liechti N."/>
            <person name="Schurch N."/>
            <person name="Bruggmann R."/>
            <person name="Wittwer M."/>
        </authorList>
    </citation>
    <scope>NUCLEOTIDE SEQUENCE [LARGE SCALE GENOMIC DNA]</scope>
    <source>
        <strain evidence="2 3">ATCC 30569</strain>
    </source>
</reference>
<dbReference type="RefSeq" id="XP_044544114.1">
    <property type="nucleotide sequence ID" value="XM_044685845.1"/>
</dbReference>
<comment type="caution">
    <text evidence="2">The sequence shown here is derived from an EMBL/GenBank/DDBJ whole genome shotgun (WGS) entry which is preliminary data.</text>
</comment>
<dbReference type="Proteomes" id="UP000816034">
    <property type="component" value="Unassembled WGS sequence"/>
</dbReference>
<dbReference type="InterPro" id="IPR053354">
    <property type="entry name" value="MGDG_epimerase"/>
</dbReference>
<dbReference type="InterPro" id="IPR037197">
    <property type="entry name" value="WWE_dom_sf"/>
</dbReference>
<dbReference type="Gene3D" id="3.30.710.10">
    <property type="entry name" value="Potassium Channel Kv1.1, Chain A"/>
    <property type="match status" value="2"/>
</dbReference>
<dbReference type="InterPro" id="IPR004170">
    <property type="entry name" value="WWE_dom"/>
</dbReference>
<sequence length="865" mass="101611">MSLSEEVSVESLCDHLTTTLSLENLLEKERTFINQSLQEKYENEKHQLQLIEQERYEKFKQEQPHEFSKHVELTFMTTLRTINKRENLMKVMMTSEFMIEKDENGAILFADRNPFYFNMILEFLRTGSTTHIGLWKADSEVSMKHLVQLFEESNYFGCAKLSEAIQNRLKNCSLFREDEDDDACITHSFLENHIRVEEDVEPAKSEKIISFNVRGQLLYPIAIEKLVKHSESLFPSLLKETNENTIFLDRDPLVYHIIFDFLETGRFDEICKQDQQVKTQIKKEAKELNLLELLEYWNILRYHIEHLGYSNRRMKEEEDLLRRLFVSDRDHEILQNPYLHLLNVFDANQEAFMMKNPPKGIGLLFDFENPMEASKFKVSKPSIPHLCPDFETFQIQFDTLTCGIFDGMNWENVFCAGGCVLRAILATPFANSSNNPITDSDDELDDGDVSEATMDELEFYSNDFNRKKHDQHSATCFDENFQKKLISYYNKHERWSNTDIDLFLYGLTECEAEQKLVDIYKHFKKRLRAFKKATNQPKAFTDIMLIRTSHALTFRFYEPVRTVQVILRIYKSPSEILMGFDIPSCCFGYDGSNVYCLPRAKESLVTRTNIVDPDRQSTTYESRLVKYALRGFRIGIPNYQPAKVKANNFVDDECRRNGLAKILWLQNRYSFTLSHPGILTSAFDISSPSPNHDYCIVKIPKDLISPYWLHSRIKSQYTYAVEELNQHPFFDFTLNDINGILNLASNRSTLSAKIEWITLEPTRQYIGSFNPTDRNFFKDAYQTKQFKYIWEFKEGKKIFTPFNISESISLERHYRLNRSSFEIGTNNRVDFEDMVQIINEDTPDEIRRKVRRKKKVCSPLQKGED</sequence>
<name>A0AA88GC97_NAELO</name>
<dbReference type="PANTHER" id="PTHR43558">
    <property type="entry name" value="REDUCTASE, PUTATIVE (AFU_ORTHOLOGUE AFUA_3G10540)-RELATED"/>
    <property type="match status" value="1"/>
</dbReference>
<dbReference type="Pfam" id="PF02214">
    <property type="entry name" value="BTB_2"/>
    <property type="match status" value="1"/>
</dbReference>
<feature type="domain" description="WWE" evidence="1">
    <location>
        <begin position="775"/>
        <end position="852"/>
    </location>
</feature>
<dbReference type="Pfam" id="PF26128">
    <property type="entry name" value="Gad2"/>
    <property type="match status" value="1"/>
</dbReference>
<dbReference type="PANTHER" id="PTHR43558:SF6">
    <property type="entry name" value="REDUCTASE, PUTATIVE (AFU_ORTHOLOGUE AFUA_3G10540)-RELATED"/>
    <property type="match status" value="1"/>
</dbReference>
<evidence type="ECO:0000313" key="3">
    <source>
        <dbReference type="Proteomes" id="UP000816034"/>
    </source>
</evidence>
<dbReference type="InterPro" id="IPR003131">
    <property type="entry name" value="T1-type_BTB"/>
</dbReference>
<dbReference type="AlphaFoldDB" id="A0AA88GC97"/>
<dbReference type="Gene3D" id="3.30.720.50">
    <property type="match status" value="1"/>
</dbReference>
<evidence type="ECO:0000259" key="1">
    <source>
        <dbReference type="PROSITE" id="PS50918"/>
    </source>
</evidence>
<dbReference type="PROSITE" id="PS50918">
    <property type="entry name" value="WWE"/>
    <property type="match status" value="1"/>
</dbReference>
<keyword evidence="3" id="KW-1185">Reference proteome</keyword>
<dbReference type="InterPro" id="IPR011333">
    <property type="entry name" value="SKP1/BTB/POZ_sf"/>
</dbReference>
<accession>A0AA88GC97</accession>
<dbReference type="SUPFAM" id="SSF54695">
    <property type="entry name" value="POZ domain"/>
    <property type="match status" value="2"/>
</dbReference>
<proteinExistence type="predicted"/>
<evidence type="ECO:0000313" key="2">
    <source>
        <dbReference type="EMBL" id="KAG2374940.1"/>
    </source>
</evidence>
<dbReference type="GO" id="GO:0051260">
    <property type="term" value="P:protein homooligomerization"/>
    <property type="evidence" value="ECO:0007669"/>
    <property type="project" value="InterPro"/>
</dbReference>
<dbReference type="EMBL" id="PYSW02000041">
    <property type="protein sequence ID" value="KAG2374940.1"/>
    <property type="molecule type" value="Genomic_DNA"/>
</dbReference>
<organism evidence="2 3">
    <name type="scientific">Naegleria lovaniensis</name>
    <name type="common">Amoeba</name>
    <dbReference type="NCBI Taxonomy" id="51637"/>
    <lineage>
        <taxon>Eukaryota</taxon>
        <taxon>Discoba</taxon>
        <taxon>Heterolobosea</taxon>
        <taxon>Tetramitia</taxon>
        <taxon>Eutetramitia</taxon>
        <taxon>Vahlkampfiidae</taxon>
        <taxon>Naegleria</taxon>
    </lineage>
</organism>
<gene>
    <name evidence="2" type="ORF">C9374_010314</name>
</gene>
<dbReference type="Pfam" id="PF02825">
    <property type="entry name" value="WWE"/>
    <property type="match status" value="1"/>
</dbReference>
<dbReference type="GeneID" id="68102768"/>
<dbReference type="SUPFAM" id="SSF117839">
    <property type="entry name" value="WWE domain"/>
    <property type="match status" value="1"/>
</dbReference>
<protein>
    <recommendedName>
        <fullName evidence="1">WWE domain-containing protein</fullName>
    </recommendedName>
</protein>